<reference evidence="3" key="1">
    <citation type="journal article" date="2020" name="Stud. Mycol.">
        <title>101 Dothideomycetes genomes: a test case for predicting lifestyles and emergence of pathogens.</title>
        <authorList>
            <person name="Haridas S."/>
            <person name="Albert R."/>
            <person name="Binder M."/>
            <person name="Bloem J."/>
            <person name="Labutti K."/>
            <person name="Salamov A."/>
            <person name="Andreopoulos B."/>
            <person name="Baker S."/>
            <person name="Barry K."/>
            <person name="Bills G."/>
            <person name="Bluhm B."/>
            <person name="Cannon C."/>
            <person name="Castanera R."/>
            <person name="Culley D."/>
            <person name="Daum C."/>
            <person name="Ezra D."/>
            <person name="Gonzalez J."/>
            <person name="Henrissat B."/>
            <person name="Kuo A."/>
            <person name="Liang C."/>
            <person name="Lipzen A."/>
            <person name="Lutzoni F."/>
            <person name="Magnuson J."/>
            <person name="Mondo S."/>
            <person name="Nolan M."/>
            <person name="Ohm R."/>
            <person name="Pangilinan J."/>
            <person name="Park H.-J."/>
            <person name="Ramirez L."/>
            <person name="Alfaro M."/>
            <person name="Sun H."/>
            <person name="Tritt A."/>
            <person name="Yoshinaga Y."/>
            <person name="Zwiers L.-H."/>
            <person name="Turgeon B."/>
            <person name="Goodwin S."/>
            <person name="Spatafora J."/>
            <person name="Crous P."/>
            <person name="Grigoriev I."/>
        </authorList>
    </citation>
    <scope>NUCLEOTIDE SEQUENCE</scope>
    <source>
        <strain evidence="3">CBS 690.94</strain>
    </source>
</reference>
<dbReference type="PRINTS" id="PR00081">
    <property type="entry name" value="GDHRDH"/>
</dbReference>
<dbReference type="EMBL" id="MU001495">
    <property type="protein sequence ID" value="KAF2448540.1"/>
    <property type="molecule type" value="Genomic_DNA"/>
</dbReference>
<dbReference type="Proteomes" id="UP000799764">
    <property type="component" value="Unassembled WGS sequence"/>
</dbReference>
<protein>
    <submittedName>
        <fullName evidence="3">NAD(P)-binding protein</fullName>
    </submittedName>
</protein>
<dbReference type="InterPro" id="IPR002347">
    <property type="entry name" value="SDR_fam"/>
</dbReference>
<organism evidence="3 4">
    <name type="scientific">Karstenula rhodostoma CBS 690.94</name>
    <dbReference type="NCBI Taxonomy" id="1392251"/>
    <lineage>
        <taxon>Eukaryota</taxon>
        <taxon>Fungi</taxon>
        <taxon>Dikarya</taxon>
        <taxon>Ascomycota</taxon>
        <taxon>Pezizomycotina</taxon>
        <taxon>Dothideomycetes</taxon>
        <taxon>Pleosporomycetidae</taxon>
        <taxon>Pleosporales</taxon>
        <taxon>Massarineae</taxon>
        <taxon>Didymosphaeriaceae</taxon>
        <taxon>Karstenula</taxon>
    </lineage>
</organism>
<dbReference type="GO" id="GO:0005737">
    <property type="term" value="C:cytoplasm"/>
    <property type="evidence" value="ECO:0007669"/>
    <property type="project" value="TreeGrafter"/>
</dbReference>
<evidence type="ECO:0000256" key="1">
    <source>
        <dbReference type="ARBA" id="ARBA00006484"/>
    </source>
</evidence>
<proteinExistence type="inferred from homology"/>
<keyword evidence="4" id="KW-1185">Reference proteome</keyword>
<dbReference type="GO" id="GO:0016491">
    <property type="term" value="F:oxidoreductase activity"/>
    <property type="evidence" value="ECO:0007669"/>
    <property type="project" value="TreeGrafter"/>
</dbReference>
<dbReference type="GO" id="GO:0019748">
    <property type="term" value="P:secondary metabolic process"/>
    <property type="evidence" value="ECO:0007669"/>
    <property type="project" value="TreeGrafter"/>
</dbReference>
<accession>A0A9P4PNT3</accession>
<sequence length="246" mass="26506">MTSIAKTIVLITGANSGIGFELAAQFLQKGTYHVLVGSRSTQKGTTALKDLQSRNYPGTAELIHLDVTDDNTINEAATTVETTHGKLDILVNNAAIAIPPGNDREQLRLAFDTNATGPWVLTKTLLPLLQKSSGARIINISSGVGSIGRKLDPANPMHKLSHVQYRASKTALNMVTACQYVEYGALGIKVALYDPGFTVSNLSQNNRPERGARSAEKTVESLMEVVEGKRDAETPAFLHNTGTYVW</sequence>
<dbReference type="PRINTS" id="PR00080">
    <property type="entry name" value="SDRFAMILY"/>
</dbReference>
<name>A0A9P4PNT3_9PLEO</name>
<dbReference type="Gene3D" id="3.40.50.720">
    <property type="entry name" value="NAD(P)-binding Rossmann-like Domain"/>
    <property type="match status" value="1"/>
</dbReference>
<gene>
    <name evidence="3" type="ORF">P171DRAFT_381231</name>
</gene>
<evidence type="ECO:0000313" key="3">
    <source>
        <dbReference type="EMBL" id="KAF2448540.1"/>
    </source>
</evidence>
<dbReference type="InterPro" id="IPR051468">
    <property type="entry name" value="Fungal_SecMetab_SDRs"/>
</dbReference>
<dbReference type="InterPro" id="IPR036291">
    <property type="entry name" value="NAD(P)-bd_dom_sf"/>
</dbReference>
<dbReference type="OrthoDB" id="1933717at2759"/>
<dbReference type="SUPFAM" id="SSF51735">
    <property type="entry name" value="NAD(P)-binding Rossmann-fold domains"/>
    <property type="match status" value="1"/>
</dbReference>
<comment type="similarity">
    <text evidence="1 2">Belongs to the short-chain dehydrogenases/reductases (SDR) family.</text>
</comment>
<dbReference type="PANTHER" id="PTHR43544:SF32">
    <property type="entry name" value="CHAIN DEHYDROGENASE, PUTATIVE (AFU_ORTHOLOGUE AFUA_5G01530)-RELATED"/>
    <property type="match status" value="1"/>
</dbReference>
<dbReference type="Pfam" id="PF00106">
    <property type="entry name" value="adh_short"/>
    <property type="match status" value="1"/>
</dbReference>
<dbReference type="PANTHER" id="PTHR43544">
    <property type="entry name" value="SHORT-CHAIN DEHYDROGENASE/REDUCTASE"/>
    <property type="match status" value="1"/>
</dbReference>
<comment type="caution">
    <text evidence="3">The sequence shown here is derived from an EMBL/GenBank/DDBJ whole genome shotgun (WGS) entry which is preliminary data.</text>
</comment>
<evidence type="ECO:0000313" key="4">
    <source>
        <dbReference type="Proteomes" id="UP000799764"/>
    </source>
</evidence>
<dbReference type="AlphaFoldDB" id="A0A9P4PNT3"/>
<evidence type="ECO:0000256" key="2">
    <source>
        <dbReference type="RuleBase" id="RU000363"/>
    </source>
</evidence>